<proteinExistence type="predicted"/>
<dbReference type="PROSITE" id="PS50043">
    <property type="entry name" value="HTH_LUXR_2"/>
    <property type="match status" value="1"/>
</dbReference>
<keyword evidence="6" id="KW-1185">Reference proteome</keyword>
<keyword evidence="1" id="KW-0805">Transcription regulation</keyword>
<dbReference type="PANTHER" id="PTHR43214:SF24">
    <property type="entry name" value="TRANSCRIPTIONAL REGULATORY PROTEIN NARL-RELATED"/>
    <property type="match status" value="1"/>
</dbReference>
<dbReference type="PANTHER" id="PTHR43214">
    <property type="entry name" value="TWO-COMPONENT RESPONSE REGULATOR"/>
    <property type="match status" value="1"/>
</dbReference>
<gene>
    <name evidence="5" type="ORF">GCM10022223_33080</name>
</gene>
<dbReference type="InterPro" id="IPR016032">
    <property type="entry name" value="Sig_transdc_resp-reg_C-effctor"/>
</dbReference>
<evidence type="ECO:0000256" key="1">
    <source>
        <dbReference type="ARBA" id="ARBA00023015"/>
    </source>
</evidence>
<dbReference type="EMBL" id="BAAAZO010000005">
    <property type="protein sequence ID" value="GAA3614229.1"/>
    <property type="molecule type" value="Genomic_DNA"/>
</dbReference>
<dbReference type="Proteomes" id="UP001501074">
    <property type="component" value="Unassembled WGS sequence"/>
</dbReference>
<sequence>MLKTVPPEELLSSIRVVALRVTRLLLDRFARHLAPDRRIDDRLADLTQREREMLRLVGQGLSNTEIAEELVIAEAPVKTHLGRVLAKLALRERVHAVVLAHEIGLASPGGRSVTRAWSATAV</sequence>
<evidence type="ECO:0000256" key="2">
    <source>
        <dbReference type="ARBA" id="ARBA00023125"/>
    </source>
</evidence>
<dbReference type="SUPFAM" id="SSF46894">
    <property type="entry name" value="C-terminal effector domain of the bipartite response regulators"/>
    <property type="match status" value="1"/>
</dbReference>
<evidence type="ECO:0000259" key="4">
    <source>
        <dbReference type="PROSITE" id="PS50043"/>
    </source>
</evidence>
<dbReference type="Gene3D" id="1.10.10.10">
    <property type="entry name" value="Winged helix-like DNA-binding domain superfamily/Winged helix DNA-binding domain"/>
    <property type="match status" value="1"/>
</dbReference>
<dbReference type="SMART" id="SM00421">
    <property type="entry name" value="HTH_LUXR"/>
    <property type="match status" value="1"/>
</dbReference>
<evidence type="ECO:0000313" key="6">
    <source>
        <dbReference type="Proteomes" id="UP001501074"/>
    </source>
</evidence>
<keyword evidence="2" id="KW-0238">DNA-binding</keyword>
<feature type="domain" description="HTH luxR-type" evidence="4">
    <location>
        <begin position="39"/>
        <end position="104"/>
    </location>
</feature>
<dbReference type="InterPro" id="IPR036388">
    <property type="entry name" value="WH-like_DNA-bd_sf"/>
</dbReference>
<protein>
    <recommendedName>
        <fullName evidence="4">HTH luxR-type domain-containing protein</fullName>
    </recommendedName>
</protein>
<reference evidence="6" key="1">
    <citation type="journal article" date="2019" name="Int. J. Syst. Evol. Microbiol.">
        <title>The Global Catalogue of Microorganisms (GCM) 10K type strain sequencing project: providing services to taxonomists for standard genome sequencing and annotation.</title>
        <authorList>
            <consortium name="The Broad Institute Genomics Platform"/>
            <consortium name="The Broad Institute Genome Sequencing Center for Infectious Disease"/>
            <person name="Wu L."/>
            <person name="Ma J."/>
        </authorList>
    </citation>
    <scope>NUCLEOTIDE SEQUENCE [LARGE SCALE GENOMIC DNA]</scope>
    <source>
        <strain evidence="6">JCM 16902</strain>
    </source>
</reference>
<dbReference type="InterPro" id="IPR000792">
    <property type="entry name" value="Tscrpt_reg_LuxR_C"/>
</dbReference>
<comment type="caution">
    <text evidence="5">The sequence shown here is derived from an EMBL/GenBank/DDBJ whole genome shotgun (WGS) entry which is preliminary data.</text>
</comment>
<organism evidence="5 6">
    <name type="scientific">Kineosporia mesophila</name>
    <dbReference type="NCBI Taxonomy" id="566012"/>
    <lineage>
        <taxon>Bacteria</taxon>
        <taxon>Bacillati</taxon>
        <taxon>Actinomycetota</taxon>
        <taxon>Actinomycetes</taxon>
        <taxon>Kineosporiales</taxon>
        <taxon>Kineosporiaceae</taxon>
        <taxon>Kineosporia</taxon>
    </lineage>
</organism>
<evidence type="ECO:0000313" key="5">
    <source>
        <dbReference type="EMBL" id="GAA3614229.1"/>
    </source>
</evidence>
<keyword evidence="3" id="KW-0804">Transcription</keyword>
<dbReference type="PRINTS" id="PR00038">
    <property type="entry name" value="HTHLUXR"/>
</dbReference>
<dbReference type="Pfam" id="PF00196">
    <property type="entry name" value="GerE"/>
    <property type="match status" value="1"/>
</dbReference>
<accession>A0ABP6ZM74</accession>
<evidence type="ECO:0000256" key="3">
    <source>
        <dbReference type="ARBA" id="ARBA00023163"/>
    </source>
</evidence>
<dbReference type="CDD" id="cd06170">
    <property type="entry name" value="LuxR_C_like"/>
    <property type="match status" value="1"/>
</dbReference>
<dbReference type="InterPro" id="IPR039420">
    <property type="entry name" value="WalR-like"/>
</dbReference>
<name>A0ABP6ZM74_9ACTN</name>